<name>C5CGA4_KOSOT</name>
<proteinExistence type="inferred from homology"/>
<feature type="transmembrane region" description="Helical" evidence="7">
    <location>
        <begin position="748"/>
        <end position="776"/>
    </location>
</feature>
<dbReference type="Pfam" id="PF02687">
    <property type="entry name" value="FtsX"/>
    <property type="match status" value="2"/>
</dbReference>
<evidence type="ECO:0000259" key="9">
    <source>
        <dbReference type="Pfam" id="PF12704"/>
    </source>
</evidence>
<keyword evidence="5 7" id="KW-0472">Membrane</keyword>
<dbReference type="AlphaFoldDB" id="C5CGA4"/>
<dbReference type="InterPro" id="IPR003838">
    <property type="entry name" value="ABC3_permease_C"/>
</dbReference>
<feature type="domain" description="ABC3 transporter permease C-terminal" evidence="8">
    <location>
        <begin position="705"/>
        <end position="821"/>
    </location>
</feature>
<dbReference type="OrthoDB" id="9793166at2"/>
<evidence type="ECO:0000259" key="8">
    <source>
        <dbReference type="Pfam" id="PF02687"/>
    </source>
</evidence>
<dbReference type="STRING" id="521045.Kole_0835"/>
<reference evidence="10 11" key="1">
    <citation type="submission" date="2009-06" db="EMBL/GenBank/DDBJ databases">
        <title>Complete sequence of Thermotogales bacterium TBF 19.5.1.</title>
        <authorList>
            <consortium name="US DOE Joint Genome Institute"/>
            <person name="Lucas S."/>
            <person name="Copeland A."/>
            <person name="Lapidus A."/>
            <person name="Glavina del Rio T."/>
            <person name="Tice H."/>
            <person name="Bruce D."/>
            <person name="Goodwin L."/>
            <person name="Pitluck S."/>
            <person name="Chertkov O."/>
            <person name="Brettin T."/>
            <person name="Detter J.C."/>
            <person name="Han C."/>
            <person name="Schmutz J."/>
            <person name="Larimer F."/>
            <person name="Land M."/>
            <person name="Hauser L."/>
            <person name="Kyrpides N."/>
            <person name="Ovchinnikova G."/>
            <person name="Noll K."/>
        </authorList>
    </citation>
    <scope>NUCLEOTIDE SEQUENCE [LARGE SCALE GENOMIC DNA]</scope>
    <source>
        <strain evidence="11">ATCC BAA-1733 / DSM 21960 / TBF 19.5.1</strain>
    </source>
</reference>
<evidence type="ECO:0000256" key="5">
    <source>
        <dbReference type="ARBA" id="ARBA00023136"/>
    </source>
</evidence>
<feature type="domain" description="MacB-like periplasmic core" evidence="9">
    <location>
        <begin position="22"/>
        <end position="177"/>
    </location>
</feature>
<evidence type="ECO:0000256" key="2">
    <source>
        <dbReference type="ARBA" id="ARBA00022475"/>
    </source>
</evidence>
<dbReference type="InterPro" id="IPR050250">
    <property type="entry name" value="Macrolide_Exporter_MacB"/>
</dbReference>
<feature type="domain" description="ABC3 transporter permease C-terminal" evidence="8">
    <location>
        <begin position="250"/>
        <end position="370"/>
    </location>
</feature>
<keyword evidence="4 7" id="KW-1133">Transmembrane helix</keyword>
<feature type="transmembrane region" description="Helical" evidence="7">
    <location>
        <begin position="416"/>
        <end position="437"/>
    </location>
</feature>
<dbReference type="Proteomes" id="UP000002382">
    <property type="component" value="Chromosome"/>
</dbReference>
<dbReference type="Pfam" id="PF12704">
    <property type="entry name" value="MacB_PCD"/>
    <property type="match status" value="1"/>
</dbReference>
<dbReference type="GO" id="GO:0005886">
    <property type="term" value="C:plasma membrane"/>
    <property type="evidence" value="ECO:0007669"/>
    <property type="project" value="UniProtKB-SubCell"/>
</dbReference>
<dbReference type="InterPro" id="IPR025857">
    <property type="entry name" value="MacB_PCD"/>
</dbReference>
<dbReference type="PANTHER" id="PTHR30572">
    <property type="entry name" value="MEMBRANE COMPONENT OF TRANSPORTER-RELATED"/>
    <property type="match status" value="1"/>
</dbReference>
<feature type="transmembrane region" description="Helical" evidence="7">
    <location>
        <begin position="788"/>
        <end position="812"/>
    </location>
</feature>
<feature type="transmembrane region" description="Helical" evidence="7">
    <location>
        <begin position="700"/>
        <end position="727"/>
    </location>
</feature>
<dbReference type="HOGENOM" id="CLU_010964_2_1_0"/>
<feature type="transmembrane region" description="Helical" evidence="7">
    <location>
        <begin position="21"/>
        <end position="41"/>
    </location>
</feature>
<comment type="similarity">
    <text evidence="6">Belongs to the ABC-4 integral membrane protein family.</text>
</comment>
<evidence type="ECO:0000256" key="1">
    <source>
        <dbReference type="ARBA" id="ARBA00004651"/>
    </source>
</evidence>
<organism evidence="10 11">
    <name type="scientific">Kosmotoga olearia (strain ATCC BAA-1733 / DSM 21960 / TBF 19.5.1)</name>
    <dbReference type="NCBI Taxonomy" id="521045"/>
    <lineage>
        <taxon>Bacteria</taxon>
        <taxon>Thermotogati</taxon>
        <taxon>Thermotogota</taxon>
        <taxon>Thermotogae</taxon>
        <taxon>Kosmotogales</taxon>
        <taxon>Kosmotogaceae</taxon>
        <taxon>Kosmotoga</taxon>
    </lineage>
</organism>
<dbReference type="EMBL" id="CP001634">
    <property type="protein sequence ID" value="ACR79545.1"/>
    <property type="molecule type" value="Genomic_DNA"/>
</dbReference>
<evidence type="ECO:0000256" key="6">
    <source>
        <dbReference type="ARBA" id="ARBA00038076"/>
    </source>
</evidence>
<keyword evidence="11" id="KW-1185">Reference proteome</keyword>
<feature type="transmembrane region" description="Helical" evidence="7">
    <location>
        <begin position="246"/>
        <end position="267"/>
    </location>
</feature>
<dbReference type="eggNOG" id="COG0577">
    <property type="taxonomic scope" value="Bacteria"/>
</dbReference>
<dbReference type="PANTHER" id="PTHR30572:SF4">
    <property type="entry name" value="ABC TRANSPORTER PERMEASE YTRF"/>
    <property type="match status" value="1"/>
</dbReference>
<reference evidence="10 11" key="2">
    <citation type="journal article" date="2011" name="J. Bacteriol.">
        <title>Genome Sequence of Kosmotoga olearia Strain TBF 19.5.1, a Thermophilic Bacterium with a Wide Growth Temperature Range, Isolated from the Troll B Oil Platform in the North Sea.</title>
        <authorList>
            <person name="Swithers K.S."/>
            <person name="Dipippo J.L."/>
            <person name="Bruce D.C."/>
            <person name="Detter C."/>
            <person name="Tapia R."/>
            <person name="Han S."/>
            <person name="Goodwin L.A."/>
            <person name="Han J."/>
            <person name="Woyke T."/>
            <person name="Pitluck S."/>
            <person name="Pennacchio L."/>
            <person name="Nolan M."/>
            <person name="Mikhailova N."/>
            <person name="Land M.L."/>
            <person name="Nesbo C.L."/>
            <person name="Gogarten J.P."/>
            <person name="Noll K.M."/>
        </authorList>
    </citation>
    <scope>NUCLEOTIDE SEQUENCE [LARGE SCALE GENOMIC DNA]</scope>
    <source>
        <strain evidence="11">ATCC BAA-1733 / DSM 21960 / TBF 19.5.1</strain>
    </source>
</reference>
<dbReference type="GO" id="GO:0022857">
    <property type="term" value="F:transmembrane transporter activity"/>
    <property type="evidence" value="ECO:0007669"/>
    <property type="project" value="TreeGrafter"/>
</dbReference>
<sequence>MRSYKDLSRKYLKSQKRRTRYTIIGITLAVALITAVSILGINIQAASKRNIEDMTGSYHAVVKNISEDEMRVLKHHAKVDSVGVVYEIGFVEGLKRDTQIMIQHCNTEALNMLGKELVAGRWPENSEEIVLEETALKLLGVQLIPGETIEIKIKTKVVTPQELTGKYLLVGIAKDGFTTRTNFAYGYIGLPPEIIGITPNAYFRLKSESNLERECKTLAESLGFEDRLKLNRVLIESLRDKAKTNFIVIVLGFMIAIAASVSIYNIINISVLERIRDFGLLRAAGATVSQIRKIVYHEAAILSLKAIPLGLFLGFVLASLVIFTGTLGLNIEIKTVVIEPWIIAMSALLGIIMVWISVLGPAVKAGKISPIEAIRFYWKPDKISENSLLTRVFGTLFGTTGKLACRNLLRNRSRTLITIISMIMSVTLFIVSTIFFASMDLDRLVGMYMRSDFSLSSGWGARNGPGTSQVEYIASIDGVNKVVAARHSIVQAMFKKEDVNDSSIISKFMDGVFERQRDPETGKYPVQSDLLGYNAQGLEELNTELISGSISDRDFEREDLVIITRRDSERFNLKPGDKLQLRIRYLNEEMKLITLDYDFTVAAVVERFLTTMDVRSPGLQLVTLDKKVSEYFRVPIMGETSGNKGIDVYNYVDIFCDSKADLELIRNQLERIAFQYSGTTLNSYEKEIEKLKKSKNELAIMIYGITAVIAFIALFSVINTLNSNIILRRREFGLMRAVGASNNQLKKMVVLEGAIFGIISAAWGTLLGTGLAYILYHLAKKELSYLTWSFPLLVIFGAIAASILIGILATIAPIKRLSRLKIVEAINTIE</sequence>
<evidence type="ECO:0000256" key="3">
    <source>
        <dbReference type="ARBA" id="ARBA00022692"/>
    </source>
</evidence>
<gene>
    <name evidence="10" type="ordered locus">Kole_0835</name>
</gene>
<keyword evidence="2" id="KW-1003">Cell membrane</keyword>
<evidence type="ECO:0000256" key="4">
    <source>
        <dbReference type="ARBA" id="ARBA00022989"/>
    </source>
</evidence>
<keyword evidence="3 7" id="KW-0812">Transmembrane</keyword>
<accession>C5CGA4</accession>
<evidence type="ECO:0000256" key="7">
    <source>
        <dbReference type="SAM" id="Phobius"/>
    </source>
</evidence>
<evidence type="ECO:0000313" key="10">
    <source>
        <dbReference type="EMBL" id="ACR79545.1"/>
    </source>
</evidence>
<evidence type="ECO:0008006" key="12">
    <source>
        <dbReference type="Google" id="ProtNLM"/>
    </source>
</evidence>
<feature type="transmembrane region" description="Helical" evidence="7">
    <location>
        <begin position="309"/>
        <end position="329"/>
    </location>
</feature>
<comment type="subcellular location">
    <subcellularLocation>
        <location evidence="1">Cell membrane</location>
        <topology evidence="1">Multi-pass membrane protein</topology>
    </subcellularLocation>
</comment>
<dbReference type="KEGG" id="kol:Kole_0835"/>
<dbReference type="RefSeq" id="WP_015868207.1">
    <property type="nucleotide sequence ID" value="NC_012785.1"/>
</dbReference>
<feature type="transmembrane region" description="Helical" evidence="7">
    <location>
        <begin position="341"/>
        <end position="363"/>
    </location>
</feature>
<evidence type="ECO:0000313" key="11">
    <source>
        <dbReference type="Proteomes" id="UP000002382"/>
    </source>
</evidence>
<protein>
    <recommendedName>
        <fullName evidence="12">ABC3 transporter permease protein domain-containing protein</fullName>
    </recommendedName>
</protein>